<name>A0A0G0AQF0_9BACT</name>
<dbReference type="EMBL" id="LBPP01000030">
    <property type="protein sequence ID" value="KKP59223.1"/>
    <property type="molecule type" value="Genomic_DNA"/>
</dbReference>
<dbReference type="AlphaFoldDB" id="A0A0G0AQF0"/>
<dbReference type="GO" id="GO:0022857">
    <property type="term" value="F:transmembrane transporter activity"/>
    <property type="evidence" value="ECO:0007669"/>
    <property type="project" value="TreeGrafter"/>
</dbReference>
<dbReference type="PANTHER" id="PTHR30572:SF4">
    <property type="entry name" value="ABC TRANSPORTER PERMEASE YTRF"/>
    <property type="match status" value="1"/>
</dbReference>
<feature type="domain" description="MacB-like periplasmic core" evidence="2">
    <location>
        <begin position="22"/>
        <end position="93"/>
    </location>
</feature>
<protein>
    <recommendedName>
        <fullName evidence="2">MacB-like periplasmic core domain-containing protein</fullName>
    </recommendedName>
</protein>
<reference evidence="3 4" key="1">
    <citation type="journal article" date="2015" name="Nature">
        <title>rRNA introns, odd ribosomes, and small enigmatic genomes across a large radiation of phyla.</title>
        <authorList>
            <person name="Brown C.T."/>
            <person name="Hug L.A."/>
            <person name="Thomas B.C."/>
            <person name="Sharon I."/>
            <person name="Castelle C.J."/>
            <person name="Singh A."/>
            <person name="Wilkins M.J."/>
            <person name="Williams K.H."/>
            <person name="Banfield J.F."/>
        </authorList>
    </citation>
    <scope>NUCLEOTIDE SEQUENCE [LARGE SCALE GENOMIC DNA]</scope>
</reference>
<dbReference type="GO" id="GO:0005886">
    <property type="term" value="C:plasma membrane"/>
    <property type="evidence" value="ECO:0007669"/>
    <property type="project" value="TreeGrafter"/>
</dbReference>
<keyword evidence="1" id="KW-0812">Transmembrane</keyword>
<gene>
    <name evidence="3" type="ORF">UR54_C0030G0001</name>
</gene>
<accession>A0A0G0AQF0</accession>
<dbReference type="InterPro" id="IPR050250">
    <property type="entry name" value="Macrolide_Exporter_MacB"/>
</dbReference>
<dbReference type="STRING" id="1618477.UR54_C0030G0001"/>
<evidence type="ECO:0000313" key="4">
    <source>
        <dbReference type="Proteomes" id="UP000034688"/>
    </source>
</evidence>
<keyword evidence="1" id="KW-0472">Membrane</keyword>
<comment type="caution">
    <text evidence="3">The sequence shown here is derived from an EMBL/GenBank/DDBJ whole genome shotgun (WGS) entry which is preliminary data.</text>
</comment>
<dbReference type="PANTHER" id="PTHR30572">
    <property type="entry name" value="MEMBRANE COMPONENT OF TRANSPORTER-RELATED"/>
    <property type="match status" value="1"/>
</dbReference>
<dbReference type="Pfam" id="PF12704">
    <property type="entry name" value="MacB_PCD"/>
    <property type="match status" value="1"/>
</dbReference>
<evidence type="ECO:0000259" key="2">
    <source>
        <dbReference type="Pfam" id="PF12704"/>
    </source>
</evidence>
<keyword evidence="1" id="KW-1133">Transmembrane helix</keyword>
<sequence length="96" mass="10048">MQDLFEIIIEGFQTLTLNKMRTGLAILGIVIGIGSVITLISLGQGSQKSIENQIQSLGSNLLTISPSRQNSGGVMGQSGGVTSLVLADAKAIEEKF</sequence>
<dbReference type="InterPro" id="IPR025857">
    <property type="entry name" value="MacB_PCD"/>
</dbReference>
<evidence type="ECO:0000256" key="1">
    <source>
        <dbReference type="SAM" id="Phobius"/>
    </source>
</evidence>
<dbReference type="Proteomes" id="UP000034688">
    <property type="component" value="Unassembled WGS sequence"/>
</dbReference>
<feature type="non-terminal residue" evidence="3">
    <location>
        <position position="96"/>
    </location>
</feature>
<evidence type="ECO:0000313" key="3">
    <source>
        <dbReference type="EMBL" id="KKP59223.1"/>
    </source>
</evidence>
<feature type="transmembrane region" description="Helical" evidence="1">
    <location>
        <begin position="24"/>
        <end position="43"/>
    </location>
</feature>
<organism evidence="3 4">
    <name type="scientific">Candidatus Roizmanbacteria bacterium GW2011_GWA2_34_18</name>
    <dbReference type="NCBI Taxonomy" id="1618477"/>
    <lineage>
        <taxon>Bacteria</taxon>
        <taxon>Candidatus Roizmaniibacteriota</taxon>
    </lineage>
</organism>
<proteinExistence type="predicted"/>